<dbReference type="GO" id="GO:0044781">
    <property type="term" value="P:bacterial-type flagellum organization"/>
    <property type="evidence" value="ECO:0007669"/>
    <property type="project" value="InterPro"/>
</dbReference>
<keyword evidence="6" id="KW-0282">Flagellum</keyword>
<dbReference type="Proteomes" id="UP000095512">
    <property type="component" value="Unassembled WGS sequence"/>
</dbReference>
<evidence type="ECO:0000313" key="6">
    <source>
        <dbReference type="EMBL" id="CUN97402.1"/>
    </source>
</evidence>
<evidence type="ECO:0000256" key="4">
    <source>
        <dbReference type="ARBA" id="ARBA00022989"/>
    </source>
</evidence>
<reference evidence="6 7" key="1">
    <citation type="submission" date="2015-09" db="EMBL/GenBank/DDBJ databases">
        <authorList>
            <consortium name="Pathogen Informatics"/>
        </authorList>
    </citation>
    <scope>NUCLEOTIDE SEQUENCE [LARGE SCALE GENOMIC DNA]</scope>
    <source>
        <strain evidence="6 7">2789STDY5834865</strain>
    </source>
</reference>
<keyword evidence="4" id="KW-1133">Transmembrane helix</keyword>
<evidence type="ECO:0000256" key="2">
    <source>
        <dbReference type="ARBA" id="ARBA00022475"/>
    </source>
</evidence>
<dbReference type="STRING" id="1280695.GCA_000424325_00980"/>
<organism evidence="6 7">
    <name type="scientific">Enterocloster clostridioformis</name>
    <dbReference type="NCBI Taxonomy" id="1531"/>
    <lineage>
        <taxon>Bacteria</taxon>
        <taxon>Bacillati</taxon>
        <taxon>Bacillota</taxon>
        <taxon>Clostridia</taxon>
        <taxon>Lachnospirales</taxon>
        <taxon>Lachnospiraceae</taxon>
        <taxon>Enterocloster</taxon>
    </lineage>
</organism>
<accession>A0A174B8U1</accession>
<proteinExistence type="predicted"/>
<dbReference type="Pfam" id="PF04347">
    <property type="entry name" value="FliO"/>
    <property type="match status" value="1"/>
</dbReference>
<evidence type="ECO:0000313" key="7">
    <source>
        <dbReference type="Proteomes" id="UP000095512"/>
    </source>
</evidence>
<keyword evidence="5" id="KW-0472">Membrane</keyword>
<comment type="subcellular location">
    <subcellularLocation>
        <location evidence="1">Cell membrane</location>
    </subcellularLocation>
</comment>
<keyword evidence="3" id="KW-0812">Transmembrane</keyword>
<name>A0A174B8U1_9FIRM</name>
<gene>
    <name evidence="6" type="ORF">ERS852480_00242</name>
</gene>
<dbReference type="EMBL" id="CZAB01000001">
    <property type="protein sequence ID" value="CUN97402.1"/>
    <property type="molecule type" value="Genomic_DNA"/>
</dbReference>
<dbReference type="AlphaFoldDB" id="A0A174B8U1"/>
<evidence type="ECO:0000256" key="5">
    <source>
        <dbReference type="ARBA" id="ARBA00023136"/>
    </source>
</evidence>
<protein>
    <submittedName>
        <fullName evidence="6">Flagellar biosynthesis protein FliZ</fullName>
    </submittedName>
</protein>
<sequence>MELFSLFSAIFMVVLVLLLAWWFSRQLGSRYMKASSDQNIRILEQIRLGTDQRLLLMKMRERVFLIGVSQAGIQLLAELGEDFKGEHEARIGKEQEEENG</sequence>
<keyword evidence="6" id="KW-0966">Cell projection</keyword>
<keyword evidence="6" id="KW-0969">Cilium</keyword>
<evidence type="ECO:0000256" key="3">
    <source>
        <dbReference type="ARBA" id="ARBA00022692"/>
    </source>
</evidence>
<keyword evidence="2" id="KW-1003">Cell membrane</keyword>
<dbReference type="GO" id="GO:0016020">
    <property type="term" value="C:membrane"/>
    <property type="evidence" value="ECO:0007669"/>
    <property type="project" value="InterPro"/>
</dbReference>
<evidence type="ECO:0000256" key="1">
    <source>
        <dbReference type="ARBA" id="ARBA00004236"/>
    </source>
</evidence>
<dbReference type="InterPro" id="IPR022781">
    <property type="entry name" value="Flagellar_biosynth_FliO"/>
</dbReference>
<dbReference type="RefSeq" id="WP_057571094.1">
    <property type="nucleotide sequence ID" value="NZ_CAJUGB010000003.1"/>
</dbReference>